<comment type="caution">
    <text evidence="3">The sequence shown here is derived from an EMBL/GenBank/DDBJ whole genome shotgun (WGS) entry which is preliminary data.</text>
</comment>
<accession>A0A0J6W1P0</accession>
<dbReference type="AlphaFoldDB" id="A0A0J6W1P0"/>
<sequence length="317" mass="34577">MTVFKLRDAMSFMAFGVIIAVVMVYFASLGLRVTPPSDRTTLSMDVPEINGLVVGSNVLLRGVPVGKVTSTTTSIGAANVGFYVDGRFPIPVDTEVRLENLSALGETYIELRPRNSGGELLHDNQRIATESVVQPPSISELATSVVRVLHQLDPDALSRIINEADTALPDPARVLPNLARTSTTFNTMLNSLNGEGRALLSNFQTLLVNSEWVSRDIAAIVPDLNTFGIYGQDFFKHLPLLFGRDAPQKIRNLNNLVARLQSFLDDRGGDLKILGEAMQPKLNEIAGVLMNFDSGQILDHFLQQVPAEGAITLRVRP</sequence>
<evidence type="ECO:0000259" key="2">
    <source>
        <dbReference type="Pfam" id="PF02470"/>
    </source>
</evidence>
<evidence type="ECO:0000256" key="1">
    <source>
        <dbReference type="SAM" id="Phobius"/>
    </source>
</evidence>
<dbReference type="PATRIC" id="fig|1807.14.peg.2982"/>
<dbReference type="PANTHER" id="PTHR33371:SF16">
    <property type="entry name" value="MCE-FAMILY PROTEIN MCE3F"/>
    <property type="match status" value="1"/>
</dbReference>
<keyword evidence="1" id="KW-1133">Transmembrane helix</keyword>
<dbReference type="InterPro" id="IPR052336">
    <property type="entry name" value="MlaD_Phospholipid_Transporter"/>
</dbReference>
<evidence type="ECO:0000313" key="3">
    <source>
        <dbReference type="EMBL" id="KMO75587.1"/>
    </source>
</evidence>
<feature type="domain" description="Mce/MlaD" evidence="2">
    <location>
        <begin position="41"/>
        <end position="113"/>
    </location>
</feature>
<organism evidence="3 4">
    <name type="scientific">Mycolicibacterium obuense</name>
    <dbReference type="NCBI Taxonomy" id="1807"/>
    <lineage>
        <taxon>Bacteria</taxon>
        <taxon>Bacillati</taxon>
        <taxon>Actinomycetota</taxon>
        <taxon>Actinomycetes</taxon>
        <taxon>Mycobacteriales</taxon>
        <taxon>Mycobacteriaceae</taxon>
        <taxon>Mycolicibacterium</taxon>
    </lineage>
</organism>
<dbReference type="Proteomes" id="UP000036313">
    <property type="component" value="Unassembled WGS sequence"/>
</dbReference>
<gene>
    <name evidence="3" type="ORF">MOBUDSM44075_02956</name>
</gene>
<feature type="transmembrane region" description="Helical" evidence="1">
    <location>
        <begin position="12"/>
        <end position="31"/>
    </location>
</feature>
<evidence type="ECO:0000313" key="4">
    <source>
        <dbReference type="Proteomes" id="UP000036313"/>
    </source>
</evidence>
<dbReference type="InterPro" id="IPR003399">
    <property type="entry name" value="Mce/MlaD"/>
</dbReference>
<dbReference type="GO" id="GO:0005576">
    <property type="term" value="C:extracellular region"/>
    <property type="evidence" value="ECO:0007669"/>
    <property type="project" value="TreeGrafter"/>
</dbReference>
<keyword evidence="1" id="KW-0812">Transmembrane</keyword>
<reference evidence="3 4" key="1">
    <citation type="journal article" date="2015" name="Genome Biol. Evol.">
        <title>Characterization of Three Mycobacterium spp. with Potential Use in Bioremediation by Genome Sequencing and Comparative Genomics.</title>
        <authorList>
            <person name="Das S."/>
            <person name="Pettersson B.M."/>
            <person name="Behra P.R."/>
            <person name="Ramesh M."/>
            <person name="Dasgupta S."/>
            <person name="Bhattacharya A."/>
            <person name="Kirsebom L.A."/>
        </authorList>
    </citation>
    <scope>NUCLEOTIDE SEQUENCE [LARGE SCALE GENOMIC DNA]</scope>
    <source>
        <strain evidence="3 4">DSM 44075</strain>
    </source>
</reference>
<dbReference type="PANTHER" id="PTHR33371">
    <property type="entry name" value="INTERMEMBRANE PHOSPHOLIPID TRANSPORT SYSTEM BINDING PROTEIN MLAD-RELATED"/>
    <property type="match status" value="1"/>
</dbReference>
<dbReference type="EMBL" id="JYNU01000016">
    <property type="protein sequence ID" value="KMO75587.1"/>
    <property type="molecule type" value="Genomic_DNA"/>
</dbReference>
<proteinExistence type="predicted"/>
<protein>
    <submittedName>
        <fullName evidence="3">Mce related protein</fullName>
    </submittedName>
</protein>
<keyword evidence="1" id="KW-0472">Membrane</keyword>
<name>A0A0J6W1P0_9MYCO</name>
<dbReference type="Pfam" id="PF02470">
    <property type="entry name" value="MlaD"/>
    <property type="match status" value="1"/>
</dbReference>